<dbReference type="AlphaFoldDB" id="A0A077ELI9"/>
<dbReference type="KEGG" id="eao:BD94_3289"/>
<sequence>MIILSHSSYSDIWEITLKSYKKYFNSIEVDLYITSDDNISPEIKQMVIEQGFSILYYPENISWSESLKKIINDDIIGNYNSVIFSFDDLVLLEKVNTDRLNDCFKMMDKIDYLILNDGHHNLFTDISLIGSKASCFEIPRKDSYIGSLVFSLWKTDFIYEIINLPELENLNPWQYEVKISKILVKYSQKSFFALKKPLVNFSNVIVKGKILKGEMDRVKNKNTISYNGSRLYMNSKDEFKFNNYRRVFKLARYLLPHSIFEKLRKSY</sequence>
<dbReference type="Proteomes" id="UP000028933">
    <property type="component" value="Chromosome"/>
</dbReference>
<dbReference type="STRING" id="1338011.BD94_3289"/>
<gene>
    <name evidence="1" type="ORF">BD94_3289</name>
</gene>
<evidence type="ECO:0000313" key="1">
    <source>
        <dbReference type="EMBL" id="AIL47064.1"/>
    </source>
</evidence>
<accession>A0A077ELI9</accession>
<dbReference type="EMBL" id="CP007547">
    <property type="protein sequence ID" value="AIL47064.1"/>
    <property type="molecule type" value="Genomic_DNA"/>
</dbReference>
<evidence type="ECO:0000313" key="2">
    <source>
        <dbReference type="Proteomes" id="UP000028933"/>
    </source>
</evidence>
<dbReference type="HOGENOM" id="CLU_1041038_0_0_10"/>
<protein>
    <submittedName>
        <fullName evidence="1">Uncharacterized protein</fullName>
    </submittedName>
</protein>
<organism evidence="1 2">
    <name type="scientific">Elizabethkingia anophelis NUHP1</name>
    <dbReference type="NCBI Taxonomy" id="1338011"/>
    <lineage>
        <taxon>Bacteria</taxon>
        <taxon>Pseudomonadati</taxon>
        <taxon>Bacteroidota</taxon>
        <taxon>Flavobacteriia</taxon>
        <taxon>Flavobacteriales</taxon>
        <taxon>Weeksellaceae</taxon>
        <taxon>Elizabethkingia</taxon>
    </lineage>
</organism>
<reference evidence="1" key="2">
    <citation type="journal article" date="2015" name="Genome Biol. Evol.">
        <title>Complete Genome Sequence and Transcriptomic Analysis of the Novel Pathogen Elizabethkingia anophelis in Response to Oxidative Stress.</title>
        <authorList>
            <person name="Li Y."/>
            <person name="Liu Y."/>
            <person name="Chew S.C."/>
            <person name="Tay M."/>
            <person name="Salido M.M."/>
            <person name="Teo J."/>
            <person name="Lauro F.M."/>
            <person name="Givskov M."/>
            <person name="Yang L."/>
        </authorList>
    </citation>
    <scope>NUCLEOTIDE SEQUENCE</scope>
    <source>
        <strain evidence="1">NUHP1</strain>
    </source>
</reference>
<name>A0A077ELI9_9FLAO</name>
<reference evidence="1" key="1">
    <citation type="journal article" date="2013" name="Lancet">
        <title>First case of E anophelis outbreak in an intensive-care unit.</title>
        <authorList>
            <person name="Teo J."/>
            <person name="Tan S.Y."/>
            <person name="Tay M."/>
            <person name="Ding Y."/>
            <person name="Kjelleberg S."/>
            <person name="Givskov M."/>
            <person name="Lin R.T."/>
            <person name="Yang L."/>
        </authorList>
    </citation>
    <scope>NUCLEOTIDE SEQUENCE [LARGE SCALE GENOMIC DNA]</scope>
    <source>
        <strain evidence="1">NUHP1</strain>
    </source>
</reference>
<proteinExistence type="predicted"/>